<name>A0A3G6IXJ5_9CORY</name>
<dbReference type="Proteomes" id="UP000271587">
    <property type="component" value="Chromosome"/>
</dbReference>
<dbReference type="AlphaFoldDB" id="A0A3G6IXJ5"/>
<dbReference type="EMBL" id="CP033897">
    <property type="protein sequence ID" value="AZA10366.1"/>
    <property type="molecule type" value="Genomic_DNA"/>
</dbReference>
<accession>A0A3G6IXJ5</accession>
<evidence type="ECO:0000313" key="3">
    <source>
        <dbReference type="Proteomes" id="UP000271587"/>
    </source>
</evidence>
<organism evidence="2 3">
    <name type="scientific">Corynebacterium gerontici</name>
    <dbReference type="NCBI Taxonomy" id="2079234"/>
    <lineage>
        <taxon>Bacteria</taxon>
        <taxon>Bacillati</taxon>
        <taxon>Actinomycetota</taxon>
        <taxon>Actinomycetes</taxon>
        <taxon>Mycobacteriales</taxon>
        <taxon>Corynebacteriaceae</taxon>
        <taxon>Corynebacterium</taxon>
    </lineage>
</organism>
<dbReference type="PROSITE" id="PS51257">
    <property type="entry name" value="PROKAR_LIPOPROTEIN"/>
    <property type="match status" value="1"/>
</dbReference>
<evidence type="ECO:0000313" key="2">
    <source>
        <dbReference type="EMBL" id="AZA10366.1"/>
    </source>
</evidence>
<dbReference type="OrthoDB" id="4400778at2"/>
<sequence length="197" mass="21026" precursor="true">MKKMLSLLLMGALAGCANPLSGDPTPKSLGPAADVIIHSADIPELDFREEEILHMGNAGVHEATSYEPQECAGIGWDDSETRAWGRADGDEMASTGFNTPDGVILVMVDKKPVEVGDCPYVVTMGETAGTPNSHAYKVTQLEGGGTLQKRLGGSFEYQQIVQIGNEGGYHFVVVDPRGQQPDLVQQVAQAQREKLAS</sequence>
<evidence type="ECO:0008006" key="4">
    <source>
        <dbReference type="Google" id="ProtNLM"/>
    </source>
</evidence>
<feature type="signal peptide" evidence="1">
    <location>
        <begin position="1"/>
        <end position="22"/>
    </location>
</feature>
<keyword evidence="1" id="KW-0732">Signal</keyword>
<evidence type="ECO:0000256" key="1">
    <source>
        <dbReference type="SAM" id="SignalP"/>
    </source>
</evidence>
<gene>
    <name evidence="2" type="ORF">CGERO_00135</name>
</gene>
<reference evidence="2 3" key="1">
    <citation type="submission" date="2018-11" db="EMBL/GenBank/DDBJ databases">
        <authorList>
            <person name="Kleinhagauer T."/>
            <person name="Glaeser S.P."/>
            <person name="Spergser J."/>
            <person name="Ruckert C."/>
            <person name="Kaempfer P."/>
            <person name="Busse H.-J."/>
        </authorList>
    </citation>
    <scope>NUCLEOTIDE SEQUENCE [LARGE SCALE GENOMIC DNA]</scope>
    <source>
        <strain evidence="2 3">W8</strain>
    </source>
</reference>
<protein>
    <recommendedName>
        <fullName evidence="4">DUF5642 domain-containing protein</fullName>
    </recommendedName>
</protein>
<feature type="chain" id="PRO_5018312879" description="DUF5642 domain-containing protein" evidence="1">
    <location>
        <begin position="23"/>
        <end position="197"/>
    </location>
</feature>
<keyword evidence="3" id="KW-1185">Reference proteome</keyword>
<dbReference type="RefSeq" id="WP_123932641.1">
    <property type="nucleotide sequence ID" value="NZ_CP033897.1"/>
</dbReference>
<dbReference type="KEGG" id="cgk:CGERO_00135"/>
<proteinExistence type="predicted"/>